<dbReference type="PROSITE" id="PS50943">
    <property type="entry name" value="HTH_CROC1"/>
    <property type="match status" value="1"/>
</dbReference>
<proteinExistence type="predicted"/>
<dbReference type="GO" id="GO:0003700">
    <property type="term" value="F:DNA-binding transcription factor activity"/>
    <property type="evidence" value="ECO:0007669"/>
    <property type="project" value="TreeGrafter"/>
</dbReference>
<feature type="domain" description="HTH cro/C1-type" evidence="2">
    <location>
        <begin position="12"/>
        <end position="66"/>
    </location>
</feature>
<reference evidence="4" key="1">
    <citation type="submission" date="2020-05" db="EMBL/GenBank/DDBJ databases">
        <authorList>
            <person name="Chiriac C."/>
            <person name="Salcher M."/>
            <person name="Ghai R."/>
            <person name="Kavagutti S V."/>
        </authorList>
    </citation>
    <scope>NUCLEOTIDE SEQUENCE</scope>
</reference>
<keyword evidence="1" id="KW-0238">DNA-binding</keyword>
<dbReference type="PANTHER" id="PTHR46797">
    <property type="entry name" value="HTH-TYPE TRANSCRIPTIONAL REGULATOR"/>
    <property type="match status" value="1"/>
</dbReference>
<dbReference type="InterPro" id="IPR001387">
    <property type="entry name" value="Cro/C1-type_HTH"/>
</dbReference>
<dbReference type="InterPro" id="IPR010982">
    <property type="entry name" value="Lambda_DNA-bd_dom_sf"/>
</dbReference>
<dbReference type="InterPro" id="IPR050807">
    <property type="entry name" value="TransReg_Diox_bact_type"/>
</dbReference>
<dbReference type="PANTHER" id="PTHR46797:SF1">
    <property type="entry name" value="METHYLPHOSPHONATE SYNTHASE"/>
    <property type="match status" value="1"/>
</dbReference>
<evidence type="ECO:0000313" key="4">
    <source>
        <dbReference type="EMBL" id="CAB4218172.1"/>
    </source>
</evidence>
<dbReference type="EMBL" id="LR797475">
    <property type="protein sequence ID" value="CAB4218172.1"/>
    <property type="molecule type" value="Genomic_DNA"/>
</dbReference>
<evidence type="ECO:0000259" key="2">
    <source>
        <dbReference type="PROSITE" id="PS50943"/>
    </source>
</evidence>
<evidence type="ECO:0000313" key="3">
    <source>
        <dbReference type="EMBL" id="CAB4164954.1"/>
    </source>
</evidence>
<dbReference type="Gene3D" id="1.10.260.40">
    <property type="entry name" value="lambda repressor-like DNA-binding domains"/>
    <property type="match status" value="1"/>
</dbReference>
<dbReference type="EMBL" id="LR796770">
    <property type="protein sequence ID" value="CAB4164954.1"/>
    <property type="molecule type" value="Genomic_DNA"/>
</dbReference>
<dbReference type="Pfam" id="PF13560">
    <property type="entry name" value="HTH_31"/>
    <property type="match status" value="1"/>
</dbReference>
<sequence length="118" mass="13331">MAAGRERFGAFVRREREAKGMSLREMAKRIRVSPTFLSKVETEDWKPGEEKVRKIAEVIGCDAEELMALAGRVPSELSDIIKQHPHRHELTALLRTTKGFSADAMAKLVRQAEKAKDK</sequence>
<name>A0A6J5SRM8_9CAUD</name>
<dbReference type="CDD" id="cd00093">
    <property type="entry name" value="HTH_XRE"/>
    <property type="match status" value="1"/>
</dbReference>
<dbReference type="SUPFAM" id="SSF47413">
    <property type="entry name" value="lambda repressor-like DNA-binding domains"/>
    <property type="match status" value="1"/>
</dbReference>
<accession>A0A6J5SRM8</accession>
<organism evidence="4">
    <name type="scientific">uncultured Caudovirales phage</name>
    <dbReference type="NCBI Taxonomy" id="2100421"/>
    <lineage>
        <taxon>Viruses</taxon>
        <taxon>Duplodnaviria</taxon>
        <taxon>Heunggongvirae</taxon>
        <taxon>Uroviricota</taxon>
        <taxon>Caudoviricetes</taxon>
        <taxon>Peduoviridae</taxon>
        <taxon>Maltschvirus</taxon>
        <taxon>Maltschvirus maltsch</taxon>
    </lineage>
</organism>
<dbReference type="SMART" id="SM00530">
    <property type="entry name" value="HTH_XRE"/>
    <property type="match status" value="1"/>
</dbReference>
<gene>
    <name evidence="4" type="ORF">UFOVP1603_17</name>
    <name evidence="3" type="ORF">UFOVP833_8</name>
</gene>
<protein>
    <submittedName>
        <fullName evidence="4">HipB Predicted transcriptional regulators</fullName>
    </submittedName>
</protein>
<evidence type="ECO:0000256" key="1">
    <source>
        <dbReference type="ARBA" id="ARBA00023125"/>
    </source>
</evidence>
<dbReference type="GO" id="GO:0003677">
    <property type="term" value="F:DNA binding"/>
    <property type="evidence" value="ECO:0007669"/>
    <property type="project" value="UniProtKB-KW"/>
</dbReference>